<evidence type="ECO:0000256" key="2">
    <source>
        <dbReference type="ARBA" id="ARBA00010400"/>
    </source>
</evidence>
<accession>A0A7G4WI56</accession>
<evidence type="ECO:0000256" key="3">
    <source>
        <dbReference type="ARBA" id="ARBA00022525"/>
    </source>
</evidence>
<keyword evidence="3 5" id="KW-0964">Secreted</keyword>
<sequence length="137" mass="15497">MRAYYMVLLASAFLASSEAFSPRINADQVQLSQPTMKHSIEGAAHRSLRTVPVADEEDDEERAWANIAGFDRTEAEAKEWLVSWLNKGKSVEWVAKELGVHDLPQGVAQSKLNYDALIEYQRMHFEKRTGYSLPKGN</sequence>
<keyword evidence="4 5" id="KW-0732">Signal</keyword>
<feature type="signal peptide" evidence="5">
    <location>
        <begin position="1"/>
        <end position="19"/>
    </location>
</feature>
<name>A0A7G4WI56_9STRA</name>
<evidence type="ECO:0000256" key="5">
    <source>
        <dbReference type="RuleBase" id="RU367124"/>
    </source>
</evidence>
<organism evidence="6">
    <name type="scientific">Phytophthora agathidicida</name>
    <dbReference type="NCBI Taxonomy" id="1642459"/>
    <lineage>
        <taxon>Eukaryota</taxon>
        <taxon>Sar</taxon>
        <taxon>Stramenopiles</taxon>
        <taxon>Oomycota</taxon>
        <taxon>Peronosporomycetes</taxon>
        <taxon>Peronosporales</taxon>
        <taxon>Peronosporaceae</taxon>
        <taxon>Phytophthora</taxon>
    </lineage>
</organism>
<comment type="function">
    <text evidence="5">Effector that suppresses plant defense responses during pathogen infection.</text>
</comment>
<evidence type="ECO:0000313" key="6">
    <source>
        <dbReference type="EMBL" id="QMU24891.1"/>
    </source>
</evidence>
<comment type="subcellular location">
    <subcellularLocation>
        <location evidence="1 5">Secreted</location>
    </subcellularLocation>
</comment>
<proteinExistence type="inferred from homology"/>
<dbReference type="Pfam" id="PF16810">
    <property type="entry name" value="RXLR"/>
    <property type="match status" value="1"/>
</dbReference>
<protein>
    <recommendedName>
        <fullName evidence="5">RxLR effector protein</fullName>
    </recommendedName>
</protein>
<feature type="chain" id="PRO_5041013764" description="RxLR effector protein" evidence="5">
    <location>
        <begin position="20"/>
        <end position="137"/>
    </location>
</feature>
<gene>
    <name evidence="6" type="primary">PaRXLR67</name>
</gene>
<dbReference type="InterPro" id="IPR031825">
    <property type="entry name" value="RXLR"/>
</dbReference>
<reference evidence="6" key="1">
    <citation type="journal article" date="2020" name="Mol. Plant">
        <title>Functional analysis of RXLR effectors from the New Zealand kauri dieback pathogen Phytophthora agathidicida.</title>
        <authorList>
            <person name="Guo Y."/>
            <person name="Dupont P.Y."/>
            <person name="Mesarich C.H."/>
            <person name="Yang B."/>
            <person name="McDougal R.L."/>
            <person name="Panda P."/>
            <person name="Dijkwel P."/>
            <person name="Studholme D.J."/>
            <person name="Sambles C."/>
            <person name="Win J."/>
            <person name="Wang Y."/>
            <person name="Williams N.M."/>
            <person name="Bradshaw R.E."/>
        </authorList>
    </citation>
    <scope>NUCLEOTIDE SEQUENCE</scope>
    <source>
        <strain evidence="6">3770</strain>
    </source>
</reference>
<dbReference type="GO" id="GO:0005576">
    <property type="term" value="C:extracellular region"/>
    <property type="evidence" value="ECO:0007669"/>
    <property type="project" value="UniProtKB-SubCell"/>
</dbReference>
<dbReference type="EMBL" id="MT503167">
    <property type="protein sequence ID" value="QMU24891.1"/>
    <property type="molecule type" value="Genomic_DNA"/>
</dbReference>
<evidence type="ECO:0000256" key="4">
    <source>
        <dbReference type="ARBA" id="ARBA00022729"/>
    </source>
</evidence>
<comment type="domain">
    <text evidence="5">The RxLR-dEER motif acts to carry the protein into the host cell cytoplasm through binding to cell surface phosphatidylinositol-3-phosphate.</text>
</comment>
<dbReference type="AlphaFoldDB" id="A0A7G4WI56"/>
<evidence type="ECO:0000256" key="1">
    <source>
        <dbReference type="ARBA" id="ARBA00004613"/>
    </source>
</evidence>
<comment type="similarity">
    <text evidence="2 5">Belongs to the RxLR effector family.</text>
</comment>